<dbReference type="PANTHER" id="PTHR30298">
    <property type="entry name" value="H REPEAT-ASSOCIATED PREDICTED TRANSPOSASE"/>
    <property type="match status" value="1"/>
</dbReference>
<reference evidence="3 4" key="1">
    <citation type="submission" date="2019-03" db="EMBL/GenBank/DDBJ databases">
        <title>Genomic Encyclopedia of Type Strains, Phase IV (KMG-IV): sequencing the most valuable type-strain genomes for metagenomic binning, comparative biology and taxonomic classification.</title>
        <authorList>
            <person name="Goeker M."/>
        </authorList>
    </citation>
    <scope>NUCLEOTIDE SEQUENCE [LARGE SCALE GENOMIC DNA]</scope>
    <source>
        <strain evidence="3 4">DSM 28679</strain>
    </source>
</reference>
<dbReference type="Pfam" id="PF01609">
    <property type="entry name" value="DDE_Tnp_1"/>
    <property type="match status" value="1"/>
</dbReference>
<organism evidence="3 4">
    <name type="scientific">Thiopseudomonas denitrificans</name>
    <dbReference type="NCBI Taxonomy" id="1501432"/>
    <lineage>
        <taxon>Bacteria</taxon>
        <taxon>Pseudomonadati</taxon>
        <taxon>Pseudomonadota</taxon>
        <taxon>Gammaproteobacteria</taxon>
        <taxon>Pseudomonadales</taxon>
        <taxon>Pseudomonadaceae</taxon>
        <taxon>Thiopseudomonas</taxon>
    </lineage>
</organism>
<evidence type="ECO:0000259" key="1">
    <source>
        <dbReference type="Pfam" id="PF01609"/>
    </source>
</evidence>
<accession>A0A4R6TTZ2</accession>
<dbReference type="AlphaFoldDB" id="A0A4R6TTZ2"/>
<dbReference type="NCBIfam" id="NF033564">
    <property type="entry name" value="transpos_ISAs1"/>
    <property type="match status" value="1"/>
</dbReference>
<protein>
    <submittedName>
        <fullName evidence="3">IS4 family transposase</fullName>
    </submittedName>
</protein>
<dbReference type="GO" id="GO:0006313">
    <property type="term" value="P:DNA transposition"/>
    <property type="evidence" value="ECO:0007669"/>
    <property type="project" value="InterPro"/>
</dbReference>
<dbReference type="GO" id="GO:0004803">
    <property type="term" value="F:transposase activity"/>
    <property type="evidence" value="ECO:0007669"/>
    <property type="project" value="InterPro"/>
</dbReference>
<dbReference type="GO" id="GO:0003677">
    <property type="term" value="F:DNA binding"/>
    <property type="evidence" value="ECO:0007669"/>
    <property type="project" value="InterPro"/>
</dbReference>
<name>A0A4R6TTZ2_9GAMM</name>
<feature type="domain" description="H repeat-associated protein N-terminal" evidence="2">
    <location>
        <begin position="11"/>
        <end position="97"/>
    </location>
</feature>
<dbReference type="RefSeq" id="WP_101495518.1">
    <property type="nucleotide sequence ID" value="NZ_LNJZ01000001.1"/>
</dbReference>
<dbReference type="InterPro" id="IPR002559">
    <property type="entry name" value="Transposase_11"/>
</dbReference>
<dbReference type="PANTHER" id="PTHR30298:SF0">
    <property type="entry name" value="PROTEIN YBFL-RELATED"/>
    <property type="match status" value="1"/>
</dbReference>
<dbReference type="OrthoDB" id="8001376at2"/>
<dbReference type="InterPro" id="IPR032806">
    <property type="entry name" value="YbfD_N"/>
</dbReference>
<keyword evidence="4" id="KW-1185">Reference proteome</keyword>
<evidence type="ECO:0000259" key="2">
    <source>
        <dbReference type="Pfam" id="PF13808"/>
    </source>
</evidence>
<dbReference type="Proteomes" id="UP000294575">
    <property type="component" value="Unassembled WGS sequence"/>
</dbReference>
<proteinExistence type="predicted"/>
<feature type="domain" description="Transposase IS4-like" evidence="1">
    <location>
        <begin position="106"/>
        <end position="341"/>
    </location>
</feature>
<dbReference type="Pfam" id="PF13808">
    <property type="entry name" value="DDE_Tnp_1_assoc"/>
    <property type="match status" value="1"/>
</dbReference>
<comment type="caution">
    <text evidence="3">The sequence shown here is derived from an EMBL/GenBank/DDBJ whole genome shotgun (WGS) entry which is preliminary data.</text>
</comment>
<dbReference type="EMBL" id="SNYK01000015">
    <property type="protein sequence ID" value="TDQ35473.1"/>
    <property type="molecule type" value="Genomic_DNA"/>
</dbReference>
<dbReference type="InterPro" id="IPR047647">
    <property type="entry name" value="ISAs1_transpos"/>
</dbReference>
<evidence type="ECO:0000313" key="3">
    <source>
        <dbReference type="EMBL" id="TDQ35473.1"/>
    </source>
</evidence>
<sequence length="374" mass="41613">MQQEERLSLSEVFVTVDDPRQSGKVEHDLVELLVVAVSAVLSGADTFVEIEEWATEKLPWLRQHLKLAHGIASHDTFARVFSLIDPEQFEAAFRRWVVSILPVLDAQVVAIDGKTSRRSGKANSAPLHLVSAFAAGANLVLGQRAVAKKSNEKTTIPELLAVLSLQGCIVTLDAMGTQANIAQAIRDRGADYVLAVKDNQPTLADAIRDFFVLFKQAPQHTPHTMSETVEKNHGRLEIRRCYAFDALQCLPRKEQWPDLASFVVIESERSIQNKTSIEQRLYISSLPAQAERIATAIRQHWSVENNLHWCMDVVFADDQMRARTDHAGHNMALLKQLALNLLRTDPTARKGSLKTKRLIAATSDTYRAALLGLS</sequence>
<evidence type="ECO:0000313" key="4">
    <source>
        <dbReference type="Proteomes" id="UP000294575"/>
    </source>
</evidence>
<gene>
    <name evidence="3" type="ORF">DFQ45_11522</name>
</gene>
<dbReference type="InterPro" id="IPR051698">
    <property type="entry name" value="Transposase_11-like"/>
</dbReference>